<dbReference type="InterPro" id="IPR019270">
    <property type="entry name" value="DUF2283"/>
</dbReference>
<dbReference type="EMBL" id="SGBB01000036">
    <property type="protein sequence ID" value="RZD17525.1"/>
    <property type="molecule type" value="Genomic_DNA"/>
</dbReference>
<comment type="caution">
    <text evidence="1">The sequence shown here is derived from an EMBL/GenBank/DDBJ whole genome shotgun (WGS) entry which is preliminary data.</text>
</comment>
<evidence type="ECO:0000313" key="2">
    <source>
        <dbReference type="Proteomes" id="UP000319296"/>
    </source>
</evidence>
<accession>A0A519BJS8</accession>
<organism evidence="1 2">
    <name type="scientific">Candidatus Acididesulfobacter diazotrophicus</name>
    <dbReference type="NCBI Taxonomy" id="2597226"/>
    <lineage>
        <taxon>Bacteria</taxon>
        <taxon>Deltaproteobacteria</taxon>
        <taxon>Candidatus Acidulodesulfobacterales</taxon>
        <taxon>Candidatus Acididesulfobacter</taxon>
    </lineage>
</organism>
<evidence type="ECO:0000313" key="1">
    <source>
        <dbReference type="EMBL" id="RZD17525.1"/>
    </source>
</evidence>
<protein>
    <submittedName>
        <fullName evidence="1">DUF2283 domain-containing protein</fullName>
    </submittedName>
</protein>
<proteinExistence type="predicted"/>
<reference evidence="1 2" key="1">
    <citation type="journal article" date="2019" name="ISME J.">
        <title>Insights into ecological role of a new deltaproteobacterial order Candidatus Acidulodesulfobacterales by metagenomics and metatranscriptomics.</title>
        <authorList>
            <person name="Tan S."/>
            <person name="Liu J."/>
            <person name="Fang Y."/>
            <person name="Hedlund B.P."/>
            <person name="Lian Z.H."/>
            <person name="Huang L.Y."/>
            <person name="Li J.T."/>
            <person name="Huang L.N."/>
            <person name="Li W.J."/>
            <person name="Jiang H.C."/>
            <person name="Dong H.L."/>
            <person name="Shu W.S."/>
        </authorList>
    </citation>
    <scope>NUCLEOTIDE SEQUENCE [LARGE SCALE GENOMIC DNA]</scope>
    <source>
        <strain evidence="1">AP1</strain>
    </source>
</reference>
<dbReference type="AlphaFoldDB" id="A0A519BJS8"/>
<sequence length="71" mass="8146">MNIFYNDKTDLLYIRIDDRKQELINKQVSEDIVLDIGENEKIVGIEIIDASKHVALDKLLSLQYAAEKVAI</sequence>
<gene>
    <name evidence="1" type="ORF">EVG15_10705</name>
</gene>
<name>A0A519BJS8_9DELT</name>
<dbReference type="Pfam" id="PF10049">
    <property type="entry name" value="DUF2283"/>
    <property type="match status" value="1"/>
</dbReference>
<dbReference type="Proteomes" id="UP000319296">
    <property type="component" value="Unassembled WGS sequence"/>
</dbReference>